<feature type="region of interest" description="Disordered" evidence="1">
    <location>
        <begin position="244"/>
        <end position="294"/>
    </location>
</feature>
<dbReference type="PANTHER" id="PTHR12374">
    <property type="entry name" value="TRANSCRIPTIONAL ADAPTOR 2 ADA2 -RELATED"/>
    <property type="match status" value="1"/>
</dbReference>
<dbReference type="GO" id="GO:0070210">
    <property type="term" value="C:Rpd3L-Expanded complex"/>
    <property type="evidence" value="ECO:0007669"/>
    <property type="project" value="TreeGrafter"/>
</dbReference>
<dbReference type="PANTHER" id="PTHR12374:SF21">
    <property type="entry name" value="SWIRM DOMAIN-CONTAINING PROTEIN FUN19-RELATED"/>
    <property type="match status" value="1"/>
</dbReference>
<dbReference type="Pfam" id="PF04433">
    <property type="entry name" value="SWIRM"/>
    <property type="match status" value="1"/>
</dbReference>
<dbReference type="GO" id="GO:0006357">
    <property type="term" value="P:regulation of transcription by RNA polymerase II"/>
    <property type="evidence" value="ECO:0007669"/>
    <property type="project" value="TreeGrafter"/>
</dbReference>
<feature type="compositionally biased region" description="Basic residues" evidence="1">
    <location>
        <begin position="263"/>
        <end position="272"/>
    </location>
</feature>
<protein>
    <recommendedName>
        <fullName evidence="2">SWIRM domain-containing protein</fullName>
    </recommendedName>
</protein>
<dbReference type="InterPro" id="IPR036388">
    <property type="entry name" value="WH-like_DNA-bd_sf"/>
</dbReference>
<dbReference type="EMBL" id="MU032354">
    <property type="protein sequence ID" value="KAF3759982.1"/>
    <property type="molecule type" value="Genomic_DNA"/>
</dbReference>
<dbReference type="SUPFAM" id="SSF46689">
    <property type="entry name" value="Homeodomain-like"/>
    <property type="match status" value="1"/>
</dbReference>
<feature type="compositionally biased region" description="Polar residues" evidence="1">
    <location>
        <begin position="62"/>
        <end position="71"/>
    </location>
</feature>
<organism evidence="3 4">
    <name type="scientific">Cryphonectria parasitica (strain ATCC 38755 / EP155)</name>
    <dbReference type="NCBI Taxonomy" id="660469"/>
    <lineage>
        <taxon>Eukaryota</taxon>
        <taxon>Fungi</taxon>
        <taxon>Dikarya</taxon>
        <taxon>Ascomycota</taxon>
        <taxon>Pezizomycotina</taxon>
        <taxon>Sordariomycetes</taxon>
        <taxon>Sordariomycetidae</taxon>
        <taxon>Diaporthales</taxon>
        <taxon>Cryphonectriaceae</taxon>
        <taxon>Cryphonectria-Endothia species complex</taxon>
        <taxon>Cryphonectria</taxon>
    </lineage>
</organism>
<feature type="domain" description="SWIRM" evidence="2">
    <location>
        <begin position="332"/>
        <end position="403"/>
    </location>
</feature>
<dbReference type="Proteomes" id="UP000803844">
    <property type="component" value="Unassembled WGS sequence"/>
</dbReference>
<comment type="caution">
    <text evidence="3">The sequence shown here is derived from an EMBL/GenBank/DDBJ whole genome shotgun (WGS) entry which is preliminary data.</text>
</comment>
<dbReference type="GeneID" id="63838133"/>
<dbReference type="GO" id="GO:0003713">
    <property type="term" value="F:transcription coactivator activity"/>
    <property type="evidence" value="ECO:0007669"/>
    <property type="project" value="TreeGrafter"/>
</dbReference>
<evidence type="ECO:0000313" key="4">
    <source>
        <dbReference type="Proteomes" id="UP000803844"/>
    </source>
</evidence>
<gene>
    <name evidence="3" type="ORF">M406DRAFT_335194</name>
</gene>
<name>A0A9P4XQU3_CRYP1</name>
<dbReference type="FunFam" id="1.10.10.10:FF:000087">
    <property type="entry name" value="Transcriptional adapter 2"/>
    <property type="match status" value="1"/>
</dbReference>
<dbReference type="InterPro" id="IPR009057">
    <property type="entry name" value="Homeodomain-like_sf"/>
</dbReference>
<dbReference type="GO" id="GO:0006338">
    <property type="term" value="P:chromatin remodeling"/>
    <property type="evidence" value="ECO:0007669"/>
    <property type="project" value="TreeGrafter"/>
</dbReference>
<dbReference type="GO" id="GO:0003682">
    <property type="term" value="F:chromatin binding"/>
    <property type="evidence" value="ECO:0007669"/>
    <property type="project" value="TreeGrafter"/>
</dbReference>
<evidence type="ECO:0000256" key="1">
    <source>
        <dbReference type="SAM" id="MobiDB-lite"/>
    </source>
</evidence>
<reference evidence="3" key="1">
    <citation type="journal article" date="2020" name="Phytopathology">
        <title>Genome sequence of the chestnut blight fungus Cryphonectria parasitica EP155: A fundamental resource for an archetypical invasive plant pathogen.</title>
        <authorList>
            <person name="Crouch J.A."/>
            <person name="Dawe A."/>
            <person name="Aerts A."/>
            <person name="Barry K."/>
            <person name="Churchill A.C.L."/>
            <person name="Grimwood J."/>
            <person name="Hillman B."/>
            <person name="Milgroom M.G."/>
            <person name="Pangilinan J."/>
            <person name="Smith M."/>
            <person name="Salamov A."/>
            <person name="Schmutz J."/>
            <person name="Yadav J."/>
            <person name="Grigoriev I.V."/>
            <person name="Nuss D."/>
        </authorList>
    </citation>
    <scope>NUCLEOTIDE SEQUENCE</scope>
    <source>
        <strain evidence="3">EP155</strain>
    </source>
</reference>
<evidence type="ECO:0000313" key="3">
    <source>
        <dbReference type="EMBL" id="KAF3759982.1"/>
    </source>
</evidence>
<sequence>MEPKKITSIGDLLISPPEQAPYESFSGIPRSPKTNVPLASVAVVAKPAQDTPQQPFSPPISPLTNFTNHVNTPATSATSVPSTAAAHDTKDPILYPEEQPTSPRVPLFERRLSPEAQNAVSKHMAAREVAPLPSGVRPPHRQDYELFLCFRETVYKSFFAESPAGRRRWLNREKAQLIEDAKARNKAKKIKAQKQSAIRPRIKAKPMSASSSSSPMTTISTSPIATTRDTIVAKTAGVMKAALGPRGSTKVTKSTPSSSSRPARVKPVKAPKRLASASPQPEKKKMQKEDKDFASLPDYCPPLSTLTADNVMSTPPASNARDFDDEDKALLHLLHPDELQVASNLRLDAATYLTSKRRIFLEKLHFYHAKRTYRKTHAQTACRIDVNKASKLHTAFASVGWLDDKWFENLPKPTVYN</sequence>
<dbReference type="RefSeq" id="XP_040770961.1">
    <property type="nucleotide sequence ID" value="XM_040921004.1"/>
</dbReference>
<feature type="compositionally biased region" description="Low complexity" evidence="1">
    <location>
        <begin position="207"/>
        <end position="221"/>
    </location>
</feature>
<feature type="compositionally biased region" description="Basic and acidic residues" evidence="1">
    <location>
        <begin position="281"/>
        <end position="293"/>
    </location>
</feature>
<dbReference type="OrthoDB" id="5598695at2759"/>
<proteinExistence type="predicted"/>
<dbReference type="Gene3D" id="1.10.10.10">
    <property type="entry name" value="Winged helix-like DNA-binding domain superfamily/Winged helix DNA-binding domain"/>
    <property type="match status" value="1"/>
</dbReference>
<keyword evidence="4" id="KW-1185">Reference proteome</keyword>
<feature type="region of interest" description="Disordered" evidence="1">
    <location>
        <begin position="182"/>
        <end position="221"/>
    </location>
</feature>
<evidence type="ECO:0000259" key="2">
    <source>
        <dbReference type="Pfam" id="PF04433"/>
    </source>
</evidence>
<feature type="region of interest" description="Disordered" evidence="1">
    <location>
        <begin position="46"/>
        <end position="86"/>
    </location>
</feature>
<dbReference type="InterPro" id="IPR007526">
    <property type="entry name" value="SWIRM"/>
</dbReference>
<feature type="compositionally biased region" description="Low complexity" evidence="1">
    <location>
        <begin position="248"/>
        <end position="262"/>
    </location>
</feature>
<accession>A0A9P4XQU3</accession>
<feature type="compositionally biased region" description="Low complexity" evidence="1">
    <location>
        <begin position="72"/>
        <end position="86"/>
    </location>
</feature>
<dbReference type="AlphaFoldDB" id="A0A9P4XQU3"/>
<feature type="region of interest" description="Disordered" evidence="1">
    <location>
        <begin position="1"/>
        <end position="31"/>
    </location>
</feature>